<sequence>MKGTVMKIPRVAATVNRGFISAEKRSRCMRTIPGKKKEFYSSYIAKILKQVHQDFSGYSWALDILGSLDNWLFEQAILEAVRLSFFNHRQVVTTREVIEALKQVLPEGWT</sequence>
<accession>A0A6P5IFQ3</accession>
<evidence type="ECO:0000313" key="3">
    <source>
        <dbReference type="RefSeq" id="XP_020821017.1"/>
    </source>
</evidence>
<protein>
    <submittedName>
        <fullName evidence="3">Histone H2B-like</fullName>
    </submittedName>
</protein>
<dbReference type="GO" id="GO:0030527">
    <property type="term" value="F:structural constituent of chromatin"/>
    <property type="evidence" value="ECO:0007669"/>
    <property type="project" value="InterPro"/>
</dbReference>
<dbReference type="Proteomes" id="UP000515140">
    <property type="component" value="Unplaced"/>
</dbReference>
<organism evidence="2 3">
    <name type="scientific">Phascolarctos cinereus</name>
    <name type="common">Koala</name>
    <dbReference type="NCBI Taxonomy" id="38626"/>
    <lineage>
        <taxon>Eukaryota</taxon>
        <taxon>Metazoa</taxon>
        <taxon>Chordata</taxon>
        <taxon>Craniata</taxon>
        <taxon>Vertebrata</taxon>
        <taxon>Euteleostomi</taxon>
        <taxon>Mammalia</taxon>
        <taxon>Metatheria</taxon>
        <taxon>Diprotodontia</taxon>
        <taxon>Phascolarctidae</taxon>
        <taxon>Phascolarctos</taxon>
    </lineage>
</organism>
<dbReference type="InterPro" id="IPR000558">
    <property type="entry name" value="Histone_H2B"/>
</dbReference>
<proteinExistence type="inferred from homology"/>
<dbReference type="GO" id="GO:0046982">
    <property type="term" value="F:protein heterodimerization activity"/>
    <property type="evidence" value="ECO:0007669"/>
    <property type="project" value="InterPro"/>
</dbReference>
<dbReference type="PRINTS" id="PR00621">
    <property type="entry name" value="HISTONEH2B"/>
</dbReference>
<dbReference type="AlphaFoldDB" id="A0A6P5IFQ3"/>
<dbReference type="KEGG" id="pcw:110193495"/>
<dbReference type="InParanoid" id="A0A6P5IFQ3"/>
<dbReference type="PANTHER" id="PTHR23428">
    <property type="entry name" value="HISTONE H2B"/>
    <property type="match status" value="1"/>
</dbReference>
<gene>
    <name evidence="3" type="primary">LOC110193495</name>
</gene>
<dbReference type="SMART" id="SM00427">
    <property type="entry name" value="H2B"/>
    <property type="match status" value="1"/>
</dbReference>
<keyword evidence="2" id="KW-1185">Reference proteome</keyword>
<dbReference type="InterPro" id="IPR009072">
    <property type="entry name" value="Histone-fold"/>
</dbReference>
<dbReference type="SUPFAM" id="SSF47113">
    <property type="entry name" value="Histone-fold"/>
    <property type="match status" value="1"/>
</dbReference>
<reference evidence="3" key="1">
    <citation type="submission" date="2025-08" db="UniProtKB">
        <authorList>
            <consortium name="RefSeq"/>
        </authorList>
    </citation>
    <scope>IDENTIFICATION</scope>
    <source>
        <tissue evidence="3">Spleen</tissue>
    </source>
</reference>
<name>A0A6P5IFQ3_PHACI</name>
<dbReference type="GeneID" id="110193495"/>
<dbReference type="Gene3D" id="1.10.20.10">
    <property type="entry name" value="Histone, subunit A"/>
    <property type="match status" value="1"/>
</dbReference>
<dbReference type="RefSeq" id="XP_020821017.1">
    <property type="nucleotide sequence ID" value="XM_020965358.1"/>
</dbReference>
<comment type="similarity">
    <text evidence="1">Belongs to the histone H2B family.</text>
</comment>
<evidence type="ECO:0000256" key="1">
    <source>
        <dbReference type="ARBA" id="ARBA00006846"/>
    </source>
</evidence>
<evidence type="ECO:0000313" key="2">
    <source>
        <dbReference type="Proteomes" id="UP000515140"/>
    </source>
</evidence>
<dbReference type="GO" id="GO:0000786">
    <property type="term" value="C:nucleosome"/>
    <property type="evidence" value="ECO:0007669"/>
    <property type="project" value="InterPro"/>
</dbReference>
<dbReference type="GO" id="GO:0003677">
    <property type="term" value="F:DNA binding"/>
    <property type="evidence" value="ECO:0007669"/>
    <property type="project" value="InterPro"/>
</dbReference>